<proteinExistence type="inferred from homology"/>
<dbReference type="RefSeq" id="WP_077535925.1">
    <property type="nucleotide sequence ID" value="NZ_CP019628.1"/>
</dbReference>
<dbReference type="InterPro" id="IPR001638">
    <property type="entry name" value="Solute-binding_3/MltF_N"/>
</dbReference>
<dbReference type="SMART" id="SM00062">
    <property type="entry name" value="PBPb"/>
    <property type="match status" value="1"/>
</dbReference>
<dbReference type="PANTHER" id="PTHR35936">
    <property type="entry name" value="MEMBRANE-BOUND LYTIC MUREIN TRANSGLYCOSYLASE F"/>
    <property type="match status" value="1"/>
</dbReference>
<accession>A0A1Q2GVU8</accession>
<evidence type="ECO:0000259" key="4">
    <source>
        <dbReference type="SMART" id="SM00062"/>
    </source>
</evidence>
<evidence type="ECO:0000313" key="5">
    <source>
        <dbReference type="EMBL" id="AQP99234.1"/>
    </source>
</evidence>
<evidence type="ECO:0000256" key="3">
    <source>
        <dbReference type="SAM" id="SignalP"/>
    </source>
</evidence>
<feature type="signal peptide" evidence="3">
    <location>
        <begin position="1"/>
        <end position="18"/>
    </location>
</feature>
<dbReference type="STRING" id="247523.B0W48_05095"/>
<dbReference type="PANTHER" id="PTHR35936:SF35">
    <property type="entry name" value="L-CYSTINE-BINDING PROTEIN TCYJ"/>
    <property type="match status" value="1"/>
</dbReference>
<name>A0A1Q2GVU8_9GAMM</name>
<feature type="domain" description="Solute-binding protein family 3/N-terminal" evidence="4">
    <location>
        <begin position="23"/>
        <end position="232"/>
    </location>
</feature>
<gene>
    <name evidence="5" type="ORF">B0W48_05095</name>
</gene>
<sequence>MRTMLLFMVLIFSSLLSAAPQKKLRCVTTHYPPFTIYDENSDTFTGLDIEYLTFIERNLNLHIEIVHLPWARVKKEMKLGYYDCYFSLANNKERAKYLDFTSEPLHITQFGLFALNNDKLLTNDLSNSTVAMLRGVPLPSTIASQYNIKSNSLIQSLSTKASFKLLEKKRVEYVITNYQAGLWYSKEYKNIYARQLNEFSLPVYIAFKRGIIDTKLVDEQIKRFKTQVYKSN</sequence>
<dbReference type="Gene3D" id="3.40.190.10">
    <property type="entry name" value="Periplasmic binding protein-like II"/>
    <property type="match status" value="2"/>
</dbReference>
<dbReference type="EMBL" id="CP019628">
    <property type="protein sequence ID" value="AQP99234.1"/>
    <property type="molecule type" value="Genomic_DNA"/>
</dbReference>
<comment type="similarity">
    <text evidence="1">Belongs to the bacterial solute-binding protein 3 family.</text>
</comment>
<dbReference type="Pfam" id="PF00497">
    <property type="entry name" value="SBP_bac_3"/>
    <property type="match status" value="1"/>
</dbReference>
<dbReference type="Proteomes" id="UP000188243">
    <property type="component" value="Chromosome"/>
</dbReference>
<dbReference type="KEGG" id="paln:B0W48_05095"/>
<evidence type="ECO:0000313" key="6">
    <source>
        <dbReference type="Proteomes" id="UP000188243"/>
    </source>
</evidence>
<protein>
    <recommendedName>
        <fullName evidence="4">Solute-binding protein family 3/N-terminal domain-containing protein</fullName>
    </recommendedName>
</protein>
<evidence type="ECO:0000256" key="2">
    <source>
        <dbReference type="ARBA" id="ARBA00022729"/>
    </source>
</evidence>
<dbReference type="AlphaFoldDB" id="A0A1Q2GVU8"/>
<evidence type="ECO:0000256" key="1">
    <source>
        <dbReference type="ARBA" id="ARBA00010333"/>
    </source>
</evidence>
<reference evidence="5 6" key="1">
    <citation type="submission" date="2017-02" db="EMBL/GenBank/DDBJ databases">
        <title>Complete genome sequence of the cold-active Pseudoalteromonas aliena strain EH1 isolated from Arctic seawater.</title>
        <authorList>
            <person name="Kim E."/>
            <person name="Heo E."/>
            <person name="Kim H."/>
            <person name="Kim D."/>
        </authorList>
    </citation>
    <scope>NUCLEOTIDE SEQUENCE [LARGE SCALE GENOMIC DNA]</scope>
    <source>
        <strain evidence="5 6">EH1</strain>
    </source>
</reference>
<dbReference type="SUPFAM" id="SSF53850">
    <property type="entry name" value="Periplasmic binding protein-like II"/>
    <property type="match status" value="1"/>
</dbReference>
<feature type="chain" id="PRO_5012523914" description="Solute-binding protein family 3/N-terminal domain-containing protein" evidence="3">
    <location>
        <begin position="19"/>
        <end position="232"/>
    </location>
</feature>
<keyword evidence="2 3" id="KW-0732">Signal</keyword>
<organism evidence="5 6">
    <name type="scientific">Pseudoalteromonas aliena</name>
    <dbReference type="NCBI Taxonomy" id="247523"/>
    <lineage>
        <taxon>Bacteria</taxon>
        <taxon>Pseudomonadati</taxon>
        <taxon>Pseudomonadota</taxon>
        <taxon>Gammaproteobacteria</taxon>
        <taxon>Alteromonadales</taxon>
        <taxon>Pseudoalteromonadaceae</taxon>
        <taxon>Pseudoalteromonas</taxon>
    </lineage>
</organism>